<feature type="transmembrane region" description="Helical" evidence="4">
    <location>
        <begin position="821"/>
        <end position="840"/>
    </location>
</feature>
<evidence type="ECO:0000256" key="3">
    <source>
        <dbReference type="ARBA" id="ARBA00022729"/>
    </source>
</evidence>
<sequence>MYVYSKMNFLRNNEKMKYLKQILSLVIIIFICTSMISVKAYENTNNIQSSQGNADFLAESTFFDYYGKYQTSDTSDDRDNDHYSFEKFNSKISKYAKENKILYPLYFGDFNGAAGDSNHPEYNRDYGQPLYYNGKTNAYRFYWAINRANRNDNYSASIQGIVNDTLDEDGDILQKTDNGTIKMMYFNKDIIQGDVGNTVTDMKFPFKRRIKDGTNSMYYMFSSGKSGYKSNRNNITDIVSINRNTNHLDYWFDVNDNYSEIVRDMNGVNGWGTGRNEPGFFPFNTGADDSDVSKLHYGFGTKVEIPFLLNQDGMTTDVNGNKIPLQFNFKGDDDVWVFIDGKLVLDMGGDHSQTTGNINFKDKKATVDHAVQGSLKSDNLYQPTYTSVKNLSFSSDSFDNTGRYDENKPHMLTLFYMQRGMVESNLYIDFNFQPMKNKSLLEKQVDSSGVNKFLQSKTDEIAKNIDFRFNVYKNSRQQSYLKYLLTANEITKENIMDGNVVTLKDKYVAEFDEVFNKNDNVQIKEIEDKRFSTKWSVRNLTDNINLFSGNGVVTNQFTIKENATHYTSSIYHVKFINSIQKGNIRITKELSDKNVTDDVFRFRIDINSILGVDLDKPINYSGKYYVNGIEKNTSVYDGNYVIEIKVGETAEIRGIPLQSKFTITELDKDGYEVDNVNNNGTIEDGKSSITGFVENDENKIVYTNKLLKGRIEITKVDTDDTSKMLKGAEFKIEKINPDTKEKDESFNVKNSVTEDNGKAVFDNLLYGYYRITEVKSPEGYNLLNNPIEVNINKNNNGIVKITVQNSSKIQLPYTGAGGIKIFMLGSVIFIATAVSIYILWCKRKIKMRK</sequence>
<feature type="domain" description="DUF7601" evidence="6">
    <location>
        <begin position="582"/>
        <end position="693"/>
    </location>
</feature>
<dbReference type="Pfam" id="PF17802">
    <property type="entry name" value="SpaA"/>
    <property type="match status" value="1"/>
</dbReference>
<dbReference type="Pfam" id="PF24547">
    <property type="entry name" value="DUF7601"/>
    <property type="match status" value="1"/>
</dbReference>
<dbReference type="Gene3D" id="2.60.40.10">
    <property type="entry name" value="Immunoglobulins"/>
    <property type="match status" value="1"/>
</dbReference>
<reference evidence="7 8" key="1">
    <citation type="submission" date="2019-08" db="EMBL/GenBank/DDBJ databases">
        <title>In-depth cultivation of the pig gut microbiome towards novel bacterial diversity and tailored functional studies.</title>
        <authorList>
            <person name="Wylensek D."/>
            <person name="Hitch T.C.A."/>
            <person name="Clavel T."/>
        </authorList>
    </citation>
    <scope>NUCLEOTIDE SEQUENCE [LARGE SCALE GENOMIC DNA]</scope>
    <source>
        <strain evidence="7 8">WCA-383-APC-5B</strain>
    </source>
</reference>
<dbReference type="Proteomes" id="UP000460287">
    <property type="component" value="Unassembled WGS sequence"/>
</dbReference>
<dbReference type="EMBL" id="VULX01000029">
    <property type="protein sequence ID" value="MSR92381.1"/>
    <property type="molecule type" value="Genomic_DNA"/>
</dbReference>
<evidence type="ECO:0000256" key="2">
    <source>
        <dbReference type="ARBA" id="ARBA00022525"/>
    </source>
</evidence>
<proteinExistence type="inferred from homology"/>
<dbReference type="SUPFAM" id="SSF49478">
    <property type="entry name" value="Cna protein B-type domain"/>
    <property type="match status" value="1"/>
</dbReference>
<keyword evidence="4" id="KW-1133">Transmembrane helix</keyword>
<keyword evidence="4" id="KW-0812">Transmembrane</keyword>
<comment type="caution">
    <text evidence="7">The sequence shown here is derived from an EMBL/GenBank/DDBJ whole genome shotgun (WGS) entry which is preliminary data.</text>
</comment>
<dbReference type="InterPro" id="IPR055382">
    <property type="entry name" value="DUF7601"/>
</dbReference>
<dbReference type="AlphaFoldDB" id="A0A7X2N0B3"/>
<evidence type="ECO:0000259" key="6">
    <source>
        <dbReference type="Pfam" id="PF24547"/>
    </source>
</evidence>
<dbReference type="InterPro" id="IPR013783">
    <property type="entry name" value="Ig-like_fold"/>
</dbReference>
<evidence type="ECO:0000313" key="8">
    <source>
        <dbReference type="Proteomes" id="UP000460287"/>
    </source>
</evidence>
<gene>
    <name evidence="7" type="ORF">FYJ33_13515</name>
</gene>
<keyword evidence="2" id="KW-0964">Secreted</keyword>
<dbReference type="RefSeq" id="WP_154532277.1">
    <property type="nucleotide sequence ID" value="NZ_VULX01000029.1"/>
</dbReference>
<name>A0A7X2N0B3_9CLOT</name>
<dbReference type="InterPro" id="IPR041033">
    <property type="entry name" value="SpaA_PFL_dom_1"/>
</dbReference>
<organism evidence="7 8">
    <name type="scientific">Inconstantimicrobium porci</name>
    <dbReference type="NCBI Taxonomy" id="2652291"/>
    <lineage>
        <taxon>Bacteria</taxon>
        <taxon>Bacillati</taxon>
        <taxon>Bacillota</taxon>
        <taxon>Clostridia</taxon>
        <taxon>Eubacteriales</taxon>
        <taxon>Clostridiaceae</taxon>
        <taxon>Inconstantimicrobium</taxon>
    </lineage>
</organism>
<evidence type="ECO:0000256" key="4">
    <source>
        <dbReference type="SAM" id="Phobius"/>
    </source>
</evidence>
<protein>
    <submittedName>
        <fullName evidence="7">Fibro-slime domain-containing protein</fullName>
    </submittedName>
</protein>
<comment type="similarity">
    <text evidence="1">Belongs to the serine-aspartate repeat-containing protein (SDr) family.</text>
</comment>
<feature type="domain" description="SpaA-like prealbumin fold" evidence="5">
    <location>
        <begin position="709"/>
        <end position="805"/>
    </location>
</feature>
<dbReference type="Gene3D" id="2.60.40.1140">
    <property type="entry name" value="Collagen-binding surface protein Cna, B-type domain"/>
    <property type="match status" value="1"/>
</dbReference>
<dbReference type="PANTHER" id="PTHR36108:SF13">
    <property type="entry name" value="COLOSSIN-B-RELATED"/>
    <property type="match status" value="1"/>
</dbReference>
<dbReference type="NCBIfam" id="TIGR02148">
    <property type="entry name" value="Fibro_Slime"/>
    <property type="match status" value="1"/>
</dbReference>
<evidence type="ECO:0000313" key="7">
    <source>
        <dbReference type="EMBL" id="MSR92381.1"/>
    </source>
</evidence>
<keyword evidence="4" id="KW-0472">Membrane</keyword>
<accession>A0A7X2N0B3</accession>
<evidence type="ECO:0000256" key="1">
    <source>
        <dbReference type="ARBA" id="ARBA00007257"/>
    </source>
</evidence>
<dbReference type="PANTHER" id="PTHR36108">
    <property type="entry name" value="COLOSSIN-B-RELATED"/>
    <property type="match status" value="1"/>
</dbReference>
<keyword evidence="8" id="KW-1185">Reference proteome</keyword>
<evidence type="ECO:0000259" key="5">
    <source>
        <dbReference type="Pfam" id="PF17802"/>
    </source>
</evidence>
<keyword evidence="3" id="KW-0732">Signal</keyword>
<dbReference type="InterPro" id="IPR011874">
    <property type="entry name" value="Fibro_Slime"/>
</dbReference>